<evidence type="ECO:0000256" key="8">
    <source>
        <dbReference type="RuleBase" id="RU003956"/>
    </source>
</evidence>
<dbReference type="PANTHER" id="PTHR11002">
    <property type="entry name" value="CARBONIC ANHYDRASE"/>
    <property type="match status" value="1"/>
</dbReference>
<feature type="binding site" evidence="7">
    <location>
        <position position="108"/>
    </location>
    <ligand>
        <name>Zn(2+)</name>
        <dbReference type="ChEBI" id="CHEBI:29105"/>
    </ligand>
</feature>
<dbReference type="PROSITE" id="PS00705">
    <property type="entry name" value="PROK_CO2_ANHYDRASE_2"/>
    <property type="match status" value="1"/>
</dbReference>
<dbReference type="InterPro" id="IPR001765">
    <property type="entry name" value="Carbonic_anhydrase"/>
</dbReference>
<evidence type="ECO:0000256" key="6">
    <source>
        <dbReference type="ARBA" id="ARBA00048348"/>
    </source>
</evidence>
<proteinExistence type="inferred from homology"/>
<dbReference type="CDD" id="cd00883">
    <property type="entry name" value="beta_CA_cladeA"/>
    <property type="match status" value="1"/>
</dbReference>
<dbReference type="InterPro" id="IPR036874">
    <property type="entry name" value="Carbonic_anhydrase_sf"/>
</dbReference>
<evidence type="ECO:0000256" key="5">
    <source>
        <dbReference type="ARBA" id="ARBA00023239"/>
    </source>
</evidence>
<evidence type="ECO:0000256" key="3">
    <source>
        <dbReference type="ARBA" id="ARBA00022723"/>
    </source>
</evidence>
<comment type="similarity">
    <text evidence="1 8">Belongs to the beta-class carbonic anhydrase family.</text>
</comment>
<comment type="function">
    <text evidence="8">Reversible hydration of carbon dioxide.</text>
</comment>
<feature type="binding site" evidence="7">
    <location>
        <position position="49"/>
    </location>
    <ligand>
        <name>Zn(2+)</name>
        <dbReference type="ChEBI" id="CHEBI:29105"/>
    </ligand>
</feature>
<dbReference type="Gene3D" id="3.40.1050.10">
    <property type="entry name" value="Carbonic anhydrase"/>
    <property type="match status" value="1"/>
</dbReference>
<sequence length="204" mass="22765">MASSTPLDQTLQQIFECNDQWARDIEAAIPDFFPNSAEGQQPKVLWIGCSDSRVPESVVTASKPGKIFVHRNIANQFRSEDLDAQAVLQYAVGTLGVTHIVVAGHTRCGGTLAAYLKGVKGRSPETPLDRWLAPLVELAREEATDMEVEEFTELNVRVQVDHIVESETIQTEWASGRDVQVHGWIYHLETGRLRDLGITQTRNR</sequence>
<keyword evidence="3 7" id="KW-0479">Metal-binding</keyword>
<protein>
    <recommendedName>
        <fullName evidence="2 8">Carbonic anhydrase</fullName>
        <ecNumber evidence="2 8">4.2.1.1</ecNumber>
    </recommendedName>
    <alternativeName>
        <fullName evidence="8">Carbonate dehydratase</fullName>
    </alternativeName>
</protein>
<dbReference type="Pfam" id="PF00484">
    <property type="entry name" value="Pro_CA"/>
    <property type="match status" value="1"/>
</dbReference>
<evidence type="ECO:0000256" key="1">
    <source>
        <dbReference type="ARBA" id="ARBA00006217"/>
    </source>
</evidence>
<feature type="binding site" evidence="7">
    <location>
        <position position="105"/>
    </location>
    <ligand>
        <name>Zn(2+)</name>
        <dbReference type="ChEBI" id="CHEBI:29105"/>
    </ligand>
</feature>
<comment type="cofactor">
    <cofactor evidence="7">
        <name>Zn(2+)</name>
        <dbReference type="ChEBI" id="CHEBI:29105"/>
    </cofactor>
    <text evidence="7">Binds 1 zinc ion per subunit.</text>
</comment>
<evidence type="ECO:0000256" key="4">
    <source>
        <dbReference type="ARBA" id="ARBA00022833"/>
    </source>
</evidence>
<gene>
    <name evidence="9" type="ORF">IEO21_04347</name>
</gene>
<dbReference type="GO" id="GO:0015976">
    <property type="term" value="P:carbon utilization"/>
    <property type="evidence" value="ECO:0007669"/>
    <property type="project" value="InterPro"/>
</dbReference>
<accession>A0A8H7U334</accession>
<dbReference type="GO" id="GO:0004089">
    <property type="term" value="F:carbonate dehydratase activity"/>
    <property type="evidence" value="ECO:0007669"/>
    <property type="project" value="UniProtKB-UniRule"/>
</dbReference>
<keyword evidence="4 7" id="KW-0862">Zinc</keyword>
<dbReference type="AlphaFoldDB" id="A0A8H7U334"/>
<organism evidence="9 10">
    <name type="scientific">Rhodonia placenta</name>
    <dbReference type="NCBI Taxonomy" id="104341"/>
    <lineage>
        <taxon>Eukaryota</taxon>
        <taxon>Fungi</taxon>
        <taxon>Dikarya</taxon>
        <taxon>Basidiomycota</taxon>
        <taxon>Agaricomycotina</taxon>
        <taxon>Agaricomycetes</taxon>
        <taxon>Polyporales</taxon>
        <taxon>Adustoporiaceae</taxon>
        <taxon>Rhodonia</taxon>
    </lineage>
</organism>
<dbReference type="GO" id="GO:0034599">
    <property type="term" value="P:cellular response to oxidative stress"/>
    <property type="evidence" value="ECO:0007669"/>
    <property type="project" value="TreeGrafter"/>
</dbReference>
<evidence type="ECO:0000256" key="7">
    <source>
        <dbReference type="PIRSR" id="PIRSR601765-1"/>
    </source>
</evidence>
<dbReference type="PANTHER" id="PTHR11002:SF76">
    <property type="entry name" value="CARBONIC ANHYDRASE"/>
    <property type="match status" value="1"/>
</dbReference>
<evidence type="ECO:0000256" key="2">
    <source>
        <dbReference type="ARBA" id="ARBA00012925"/>
    </source>
</evidence>
<evidence type="ECO:0000313" key="9">
    <source>
        <dbReference type="EMBL" id="KAF9815835.1"/>
    </source>
</evidence>
<dbReference type="SUPFAM" id="SSF53056">
    <property type="entry name" value="beta-carbonic anhydrase, cab"/>
    <property type="match status" value="1"/>
</dbReference>
<dbReference type="EC" id="4.2.1.1" evidence="2 8"/>
<dbReference type="EMBL" id="JADOXO010000063">
    <property type="protein sequence ID" value="KAF9815835.1"/>
    <property type="molecule type" value="Genomic_DNA"/>
</dbReference>
<dbReference type="Proteomes" id="UP000639403">
    <property type="component" value="Unassembled WGS sequence"/>
</dbReference>
<keyword evidence="5 8" id="KW-0456">Lyase</keyword>
<dbReference type="GO" id="GO:0071244">
    <property type="term" value="P:cellular response to carbon dioxide"/>
    <property type="evidence" value="ECO:0007669"/>
    <property type="project" value="TreeGrafter"/>
</dbReference>
<reference evidence="9" key="2">
    <citation type="journal article" name="Front. Microbiol.">
        <title>Degradative Capacity of Two Strains of Rhodonia placenta: From Phenotype to Genotype.</title>
        <authorList>
            <person name="Kolle M."/>
            <person name="Horta M.A.C."/>
            <person name="Nowrousian M."/>
            <person name="Ohm R.A."/>
            <person name="Benz J.P."/>
            <person name="Pilgard A."/>
        </authorList>
    </citation>
    <scope>NUCLEOTIDE SEQUENCE</scope>
    <source>
        <strain evidence="9">FPRL280</strain>
    </source>
</reference>
<dbReference type="SMART" id="SM00947">
    <property type="entry name" value="Pro_CA"/>
    <property type="match status" value="1"/>
</dbReference>
<name>A0A8H7U334_9APHY</name>
<dbReference type="InterPro" id="IPR015892">
    <property type="entry name" value="Carbonic_anhydrase_CS"/>
</dbReference>
<reference evidence="9" key="1">
    <citation type="submission" date="2020-11" db="EMBL/GenBank/DDBJ databases">
        <authorList>
            <person name="Koelle M."/>
            <person name="Horta M.A.C."/>
            <person name="Nowrousian M."/>
            <person name="Ohm R.A."/>
            <person name="Benz P."/>
            <person name="Pilgard A."/>
        </authorList>
    </citation>
    <scope>NUCLEOTIDE SEQUENCE</scope>
    <source>
        <strain evidence="9">FPRL280</strain>
    </source>
</reference>
<dbReference type="GO" id="GO:0008270">
    <property type="term" value="F:zinc ion binding"/>
    <property type="evidence" value="ECO:0007669"/>
    <property type="project" value="UniProtKB-UniRule"/>
</dbReference>
<feature type="binding site" evidence="7">
    <location>
        <position position="51"/>
    </location>
    <ligand>
        <name>Zn(2+)</name>
        <dbReference type="ChEBI" id="CHEBI:29105"/>
    </ligand>
</feature>
<evidence type="ECO:0000313" key="10">
    <source>
        <dbReference type="Proteomes" id="UP000639403"/>
    </source>
</evidence>
<comment type="catalytic activity">
    <reaction evidence="6 8">
        <text>hydrogencarbonate + H(+) = CO2 + H2O</text>
        <dbReference type="Rhea" id="RHEA:10748"/>
        <dbReference type="ChEBI" id="CHEBI:15377"/>
        <dbReference type="ChEBI" id="CHEBI:15378"/>
        <dbReference type="ChEBI" id="CHEBI:16526"/>
        <dbReference type="ChEBI" id="CHEBI:17544"/>
        <dbReference type="EC" id="4.2.1.1"/>
    </reaction>
</comment>
<comment type="caution">
    <text evidence="9">The sequence shown here is derived from an EMBL/GenBank/DDBJ whole genome shotgun (WGS) entry which is preliminary data.</text>
</comment>